<name>A0A850QSH9_9BURK</name>
<keyword evidence="4" id="KW-1185">Reference proteome</keyword>
<organism evidence="3 4">
    <name type="scientific">Undibacterium oligocarboniphilum</name>
    <dbReference type="NCBI Taxonomy" id="666702"/>
    <lineage>
        <taxon>Bacteria</taxon>
        <taxon>Pseudomonadati</taxon>
        <taxon>Pseudomonadota</taxon>
        <taxon>Betaproteobacteria</taxon>
        <taxon>Burkholderiales</taxon>
        <taxon>Oxalobacteraceae</taxon>
        <taxon>Undibacterium</taxon>
    </lineage>
</organism>
<dbReference type="RefSeq" id="WP_176804531.1">
    <property type="nucleotide sequence ID" value="NZ_JABXYJ010000008.1"/>
</dbReference>
<reference evidence="3 4" key="1">
    <citation type="submission" date="2020-06" db="EMBL/GenBank/DDBJ databases">
        <authorList>
            <person name="Qiu C."/>
            <person name="Liu Z."/>
        </authorList>
    </citation>
    <scope>NUCLEOTIDE SEQUENCE [LARGE SCALE GENOMIC DNA]</scope>
    <source>
        <strain evidence="3 4">EM 1</strain>
    </source>
</reference>
<feature type="region of interest" description="Disordered" evidence="1">
    <location>
        <begin position="256"/>
        <end position="284"/>
    </location>
</feature>
<dbReference type="EMBL" id="JABXYJ010000008">
    <property type="protein sequence ID" value="NVO78996.1"/>
    <property type="molecule type" value="Genomic_DNA"/>
</dbReference>
<gene>
    <name evidence="3" type="ORF">HV832_14290</name>
</gene>
<keyword evidence="2" id="KW-0812">Transmembrane</keyword>
<evidence type="ECO:0000256" key="2">
    <source>
        <dbReference type="SAM" id="Phobius"/>
    </source>
</evidence>
<protein>
    <submittedName>
        <fullName evidence="3">Uncharacterized protein</fullName>
    </submittedName>
</protein>
<accession>A0A850QSH9</accession>
<dbReference type="AlphaFoldDB" id="A0A850QSH9"/>
<dbReference type="Proteomes" id="UP000588051">
    <property type="component" value="Unassembled WGS sequence"/>
</dbReference>
<evidence type="ECO:0000313" key="4">
    <source>
        <dbReference type="Proteomes" id="UP000588051"/>
    </source>
</evidence>
<keyword evidence="2" id="KW-0472">Membrane</keyword>
<feature type="compositionally biased region" description="Basic and acidic residues" evidence="1">
    <location>
        <begin position="258"/>
        <end position="284"/>
    </location>
</feature>
<evidence type="ECO:0000313" key="3">
    <source>
        <dbReference type="EMBL" id="NVO78996.1"/>
    </source>
</evidence>
<evidence type="ECO:0000256" key="1">
    <source>
        <dbReference type="SAM" id="MobiDB-lite"/>
    </source>
</evidence>
<feature type="transmembrane region" description="Helical" evidence="2">
    <location>
        <begin position="50"/>
        <end position="71"/>
    </location>
</feature>
<keyword evidence="2" id="KW-1133">Transmembrane helix</keyword>
<comment type="caution">
    <text evidence="3">The sequence shown here is derived from an EMBL/GenBank/DDBJ whole genome shotgun (WGS) entry which is preliminary data.</text>
</comment>
<sequence>MRTQFNYYVVLPEGVSPVYPKLPVFPSRATIEETSSSNIMIKKNPQKRDWLKLSVIGLGMMTLMSVSALGYQQFRTNKQNQDVHSAGIQHSETTSVKAPTKTITQSSTTETVVATASAAATNTSVPIQHSTAPVLPAVSQNQIQPASVSLTVESSPVVEKKGNVAPIVAKTNTSVLPVNATIKPSTPAPNTIKPKTIDTRTVTPVNAGSKQVTSPASVAVNSPGLTQPVPPANLPNLVTANANLTVSRPVQSGIFKRAQPEAKSQENAKPPSVDKHEVNSQKLF</sequence>
<proteinExistence type="predicted"/>